<keyword evidence="7" id="KW-1185">Reference proteome</keyword>
<dbReference type="Pfam" id="PF00246">
    <property type="entry name" value="Peptidase_M14"/>
    <property type="match status" value="1"/>
</dbReference>
<dbReference type="AlphaFoldDB" id="A0A267EVR2"/>
<dbReference type="Gene3D" id="3.40.630.10">
    <property type="entry name" value="Zn peptidases"/>
    <property type="match status" value="1"/>
</dbReference>
<gene>
    <name evidence="6" type="ORF">BOX15_Mlig032425g1</name>
</gene>
<feature type="active site" description="Proton donor/acceptor" evidence="3">
    <location>
        <position position="801"/>
    </location>
</feature>
<evidence type="ECO:0000256" key="2">
    <source>
        <dbReference type="ARBA" id="ARBA00005988"/>
    </source>
</evidence>
<dbReference type="SUPFAM" id="SSF53187">
    <property type="entry name" value="Zn-dependent exopeptidases"/>
    <property type="match status" value="1"/>
</dbReference>
<dbReference type="OrthoDB" id="10253041at2759"/>
<feature type="region of interest" description="Disordered" evidence="4">
    <location>
        <begin position="169"/>
        <end position="202"/>
    </location>
</feature>
<dbReference type="InterPro" id="IPR000834">
    <property type="entry name" value="Peptidase_M14"/>
</dbReference>
<dbReference type="PANTHER" id="PTHR12756">
    <property type="entry name" value="CYTOSOLIC CARBOXYPEPTIDASE"/>
    <property type="match status" value="1"/>
</dbReference>
<accession>A0A267EVR2</accession>
<comment type="cofactor">
    <cofactor evidence="1">
        <name>Zn(2+)</name>
        <dbReference type="ChEBI" id="CHEBI:29105"/>
    </cofactor>
</comment>
<feature type="region of interest" description="Disordered" evidence="4">
    <location>
        <begin position="231"/>
        <end position="253"/>
    </location>
</feature>
<feature type="region of interest" description="Disordered" evidence="4">
    <location>
        <begin position="1129"/>
        <end position="1177"/>
    </location>
</feature>
<feature type="compositionally biased region" description="Low complexity" evidence="4">
    <location>
        <begin position="1156"/>
        <end position="1170"/>
    </location>
</feature>
<dbReference type="PROSITE" id="PS52035">
    <property type="entry name" value="PEPTIDASE_M14"/>
    <property type="match status" value="1"/>
</dbReference>
<dbReference type="GO" id="GO:0004181">
    <property type="term" value="F:metallocarboxypeptidase activity"/>
    <property type="evidence" value="ECO:0007669"/>
    <property type="project" value="InterPro"/>
</dbReference>
<comment type="caution">
    <text evidence="6">The sequence shown here is derived from an EMBL/GenBank/DDBJ whole genome shotgun (WGS) entry which is preliminary data.</text>
</comment>
<dbReference type="STRING" id="282301.A0A267EVR2"/>
<dbReference type="Gene3D" id="2.60.40.3120">
    <property type="match status" value="1"/>
</dbReference>
<feature type="compositionally biased region" description="Acidic residues" evidence="4">
    <location>
        <begin position="952"/>
        <end position="965"/>
    </location>
</feature>
<evidence type="ECO:0000256" key="3">
    <source>
        <dbReference type="PROSITE-ProRule" id="PRU01379"/>
    </source>
</evidence>
<dbReference type="InterPro" id="IPR050821">
    <property type="entry name" value="Cytosolic_carboxypeptidase"/>
</dbReference>
<evidence type="ECO:0000259" key="5">
    <source>
        <dbReference type="PROSITE" id="PS52035"/>
    </source>
</evidence>
<evidence type="ECO:0000256" key="4">
    <source>
        <dbReference type="SAM" id="MobiDB-lite"/>
    </source>
</evidence>
<comment type="similarity">
    <text evidence="2 3">Belongs to the peptidase M14 family.</text>
</comment>
<feature type="region of interest" description="Disordered" evidence="4">
    <location>
        <begin position="873"/>
        <end position="897"/>
    </location>
</feature>
<dbReference type="Proteomes" id="UP000215902">
    <property type="component" value="Unassembled WGS sequence"/>
</dbReference>
<name>A0A267EVR2_9PLAT</name>
<dbReference type="InterPro" id="IPR040626">
    <property type="entry name" value="Pepdidase_M14_N"/>
</dbReference>
<proteinExistence type="inferred from homology"/>
<feature type="region of interest" description="Disordered" evidence="4">
    <location>
        <begin position="1"/>
        <end position="25"/>
    </location>
</feature>
<dbReference type="PANTHER" id="PTHR12756:SF4">
    <property type="entry name" value="PEPTIDASE M14 CARBOXYPEPTIDASE A DOMAIN-CONTAINING PROTEIN"/>
    <property type="match status" value="1"/>
</dbReference>
<feature type="compositionally biased region" description="Polar residues" evidence="4">
    <location>
        <begin position="232"/>
        <end position="252"/>
    </location>
</feature>
<organism evidence="6 7">
    <name type="scientific">Macrostomum lignano</name>
    <dbReference type="NCBI Taxonomy" id="282301"/>
    <lineage>
        <taxon>Eukaryota</taxon>
        <taxon>Metazoa</taxon>
        <taxon>Spiralia</taxon>
        <taxon>Lophotrochozoa</taxon>
        <taxon>Platyhelminthes</taxon>
        <taxon>Rhabditophora</taxon>
        <taxon>Macrostomorpha</taxon>
        <taxon>Macrostomida</taxon>
        <taxon>Macrostomidae</taxon>
        <taxon>Macrostomum</taxon>
    </lineage>
</organism>
<protein>
    <recommendedName>
        <fullName evidence="5">Peptidase M14 domain-containing protein</fullName>
    </recommendedName>
</protein>
<reference evidence="6 7" key="1">
    <citation type="submission" date="2017-06" db="EMBL/GenBank/DDBJ databases">
        <title>A platform for efficient transgenesis in Macrostomum lignano, a flatworm model organism for stem cell research.</title>
        <authorList>
            <person name="Berezikov E."/>
        </authorList>
    </citation>
    <scope>NUCLEOTIDE SEQUENCE [LARGE SCALE GENOMIC DNA]</scope>
    <source>
        <strain evidence="6">DV1</strain>
        <tissue evidence="6">Whole organism</tissue>
    </source>
</reference>
<feature type="region of interest" description="Disordered" evidence="4">
    <location>
        <begin position="1233"/>
        <end position="1279"/>
    </location>
</feature>
<dbReference type="GO" id="GO:0006508">
    <property type="term" value="P:proteolysis"/>
    <property type="evidence" value="ECO:0007669"/>
    <property type="project" value="InterPro"/>
</dbReference>
<feature type="region of interest" description="Disordered" evidence="4">
    <location>
        <begin position="950"/>
        <end position="1037"/>
    </location>
</feature>
<evidence type="ECO:0000256" key="1">
    <source>
        <dbReference type="ARBA" id="ARBA00001947"/>
    </source>
</evidence>
<feature type="domain" description="Peptidase M14" evidence="5">
    <location>
        <begin position="548"/>
        <end position="837"/>
    </location>
</feature>
<evidence type="ECO:0000313" key="6">
    <source>
        <dbReference type="EMBL" id="PAA65613.1"/>
    </source>
</evidence>
<feature type="compositionally biased region" description="Basic and acidic residues" evidence="4">
    <location>
        <begin position="994"/>
        <end position="1008"/>
    </location>
</feature>
<dbReference type="GO" id="GO:0008270">
    <property type="term" value="F:zinc ion binding"/>
    <property type="evidence" value="ECO:0007669"/>
    <property type="project" value="InterPro"/>
</dbReference>
<dbReference type="Pfam" id="PF18027">
    <property type="entry name" value="Pepdidase_M14_N"/>
    <property type="match status" value="1"/>
</dbReference>
<dbReference type="EMBL" id="NIVC01001635">
    <property type="protein sequence ID" value="PAA65613.1"/>
    <property type="molecule type" value="Genomic_DNA"/>
</dbReference>
<evidence type="ECO:0000313" key="7">
    <source>
        <dbReference type="Proteomes" id="UP000215902"/>
    </source>
</evidence>
<feature type="compositionally biased region" description="Basic and acidic residues" evidence="4">
    <location>
        <begin position="1143"/>
        <end position="1155"/>
    </location>
</feature>
<sequence>MNSELDIEPSKAQRSRRQRRELRLQQQQQQHLEEIELLQQAKQREIDMAGNPEWREQLRLELEAEISRRVREALDTPPAERQRRQRELARVRAAEQRELELSQLRSAAAAAAVAAAPAPVGAPRFCVADDRRPPLDPQLPETDDFDYWSGTDFALRGPATVASSRFVRFQESSDSDSRNRRQFRPLVQLQQPRRNVDNLDEGFDDFGGDDVDALPMISASGQLTGTGAALWTSPQQRQRRNSSTSDVTSGQPLRQGLEAMRHFGDLTIDERILLFRNFTRDGFRQACSGGGGGAGVGCIIGGRLPDGSVLTRQADGRYRDQYGLVRDSHGPFWPRDFGPCHPTPRHRRLPSPEFEPLLLPLRNPGCEPLLTVDNQTTQYTGRWRGVQIVYDSEKCPRHYTPSPVSEGLSPSLVFESRFESGNLRQARRVGMFEYELVLRTDLYTKRHTQWFYFKVHNAQPQIVYKFVILNLLKPTSLYGEGMKPLLYSEKLAATDSVGWHRRGHHIRYSRNVTRLQSALLHRDMVYYQLEWQMEFPHPEDSCYVAHSYPYTYSDLRADLIALQSDQSRSRFIKEEVLCQTRAGNSCFLLTVTDESDAESRRNSHSKPGVVVTARVHPGESNSSWMMKGLVDFLTGDSATACCLRKHFVFKLVPMLNPDGVIVGNYRTSLAARDLNRNYRHPRPEAFPTVYHTKRMLERLQQERPVILYCDLHGHSRKSNVFMYGCDSQYRGVDADQVNSVRLKINPEGFLKERLFPWLVSRCSPQLFSYRGCKFNIRKCKEATGRVVMWRQFGIENSFTMEATFSGTSASMSDCRHFNTNDLESMGHSLASALWQYKQVKEDSVTQCSVVVDMTLHLLLGLLGDKGLSCDSVLPSTTEPKGQEDEDATPESKKDKPTLIETLRLAISGGGRASAAKRSLGRINSSQLMELLALKSMDDCSSVIRQLNIVNADESDSSDSDSESEPEMAPLPPQDSMKKRKRKVKKKDSSGGIGKKRDAKEFEAGRENDPNSMGALSDQMQANGSKLQGGGVSATTDDASNNSARVKIKQYPLFVSKFEGRTNKGIPCFSEERLLERANRKIFSLHSRLNQEQGRDIIYSHMDEIPSEHNPGLASLEEIRYRLQHLLASQDEDADSGDSNESNENTHQDIRADEQQRQQQQPRQQLQSDNQSFVVVRPVQSLRPSKILQRRRSLSHFGGRPGAHPPLAAASLSPLHLDQSLPTQLVQRQLKPHQITDGAVGSRNSAQPDSATTATAASTAPTNHSRARAHRLPQLRERHS</sequence>
<feature type="compositionally biased region" description="Low complexity" evidence="4">
    <location>
        <begin position="1249"/>
        <end position="1261"/>
    </location>
</feature>